<keyword evidence="5 9" id="KW-0560">Oxidoreductase</keyword>
<dbReference type="Gene3D" id="2.70.98.20">
    <property type="entry name" value="Copper amine oxidase, catalytic domain"/>
    <property type="match status" value="1"/>
</dbReference>
<evidence type="ECO:0000256" key="2">
    <source>
        <dbReference type="ARBA" id="ARBA00007983"/>
    </source>
</evidence>
<dbReference type="Pfam" id="PF01179">
    <property type="entry name" value="Cu_amine_oxid"/>
    <property type="match status" value="1"/>
</dbReference>
<feature type="domain" description="DUF1965" evidence="12">
    <location>
        <begin position="171"/>
        <end position="238"/>
    </location>
</feature>
<dbReference type="GO" id="GO:0009308">
    <property type="term" value="P:amine metabolic process"/>
    <property type="evidence" value="ECO:0007669"/>
    <property type="project" value="UniProtKB-UniRule"/>
</dbReference>
<comment type="cofactor">
    <cofactor evidence="1">
        <name>Cu cation</name>
        <dbReference type="ChEBI" id="CHEBI:23378"/>
    </cofactor>
</comment>
<feature type="domain" description="Copper amine oxidase catalytic" evidence="10">
    <location>
        <begin position="251"/>
        <end position="651"/>
    </location>
</feature>
<gene>
    <name evidence="13" type="ORF">EI97DRAFT_418556</name>
</gene>
<dbReference type="PRINTS" id="PR00766">
    <property type="entry name" value="CUDAOXIDASE"/>
</dbReference>
<dbReference type="PANTHER" id="PTHR10638">
    <property type="entry name" value="COPPER AMINE OXIDASE"/>
    <property type="match status" value="1"/>
</dbReference>
<dbReference type="InterPro" id="IPR015328">
    <property type="entry name" value="DUF1965"/>
</dbReference>
<dbReference type="InterPro" id="IPR015800">
    <property type="entry name" value="Cu_amine_oxidase_N2"/>
</dbReference>
<name>A0A6A6JJW8_WESOR</name>
<dbReference type="SUPFAM" id="SSF49998">
    <property type="entry name" value="Amine oxidase catalytic domain"/>
    <property type="match status" value="1"/>
</dbReference>
<reference evidence="13" key="1">
    <citation type="journal article" date="2020" name="Stud. Mycol.">
        <title>101 Dothideomycetes genomes: a test case for predicting lifestyles and emergence of pathogens.</title>
        <authorList>
            <person name="Haridas S."/>
            <person name="Albert R."/>
            <person name="Binder M."/>
            <person name="Bloem J."/>
            <person name="Labutti K."/>
            <person name="Salamov A."/>
            <person name="Andreopoulos B."/>
            <person name="Baker S."/>
            <person name="Barry K."/>
            <person name="Bills G."/>
            <person name="Bluhm B."/>
            <person name="Cannon C."/>
            <person name="Castanera R."/>
            <person name="Culley D."/>
            <person name="Daum C."/>
            <person name="Ezra D."/>
            <person name="Gonzalez J."/>
            <person name="Henrissat B."/>
            <person name="Kuo A."/>
            <person name="Liang C."/>
            <person name="Lipzen A."/>
            <person name="Lutzoni F."/>
            <person name="Magnuson J."/>
            <person name="Mondo S."/>
            <person name="Nolan M."/>
            <person name="Ohm R."/>
            <person name="Pangilinan J."/>
            <person name="Park H.-J."/>
            <person name="Ramirez L."/>
            <person name="Alfaro M."/>
            <person name="Sun H."/>
            <person name="Tritt A."/>
            <person name="Yoshinaga Y."/>
            <person name="Zwiers L.-H."/>
            <person name="Turgeon B."/>
            <person name="Goodwin S."/>
            <person name="Spatafora J."/>
            <person name="Crous P."/>
            <person name="Grigoriev I."/>
        </authorList>
    </citation>
    <scope>NUCLEOTIDE SEQUENCE</scope>
    <source>
        <strain evidence="13">CBS 379.55</strain>
    </source>
</reference>
<evidence type="ECO:0000259" key="10">
    <source>
        <dbReference type="Pfam" id="PF01179"/>
    </source>
</evidence>
<dbReference type="Pfam" id="PF09248">
    <property type="entry name" value="DUF1965"/>
    <property type="match status" value="1"/>
</dbReference>
<dbReference type="Gene3D" id="3.10.450.40">
    <property type="match status" value="2"/>
</dbReference>
<dbReference type="FunFam" id="2.70.98.20:FF:000002">
    <property type="entry name" value="Amine oxidase"/>
    <property type="match status" value="1"/>
</dbReference>
<dbReference type="GO" id="GO:0005886">
    <property type="term" value="C:plasma membrane"/>
    <property type="evidence" value="ECO:0007669"/>
    <property type="project" value="TreeGrafter"/>
</dbReference>
<dbReference type="SUPFAM" id="SSF54416">
    <property type="entry name" value="Amine oxidase N-terminal region"/>
    <property type="match status" value="2"/>
</dbReference>
<evidence type="ECO:0000256" key="9">
    <source>
        <dbReference type="RuleBase" id="RU000672"/>
    </source>
</evidence>
<dbReference type="InterPro" id="IPR016182">
    <property type="entry name" value="Cu_amine_oxidase_N-reg"/>
</dbReference>
<dbReference type="RefSeq" id="XP_033654093.1">
    <property type="nucleotide sequence ID" value="XM_033796956.1"/>
</dbReference>
<feature type="domain" description="Copper amine oxidase N2-terminal" evidence="11">
    <location>
        <begin position="17"/>
        <end position="80"/>
    </location>
</feature>
<feature type="active site" description="Schiff-base intermediate with substrate; via topaquinone" evidence="7">
    <location>
        <position position="405"/>
    </location>
</feature>
<feature type="active site" description="Proton acceptor" evidence="7">
    <location>
        <position position="323"/>
    </location>
</feature>
<dbReference type="Proteomes" id="UP000800097">
    <property type="component" value="Unassembled WGS sequence"/>
</dbReference>
<dbReference type="GO" id="GO:0008131">
    <property type="term" value="F:primary methylamine oxidase activity"/>
    <property type="evidence" value="ECO:0007669"/>
    <property type="project" value="InterPro"/>
</dbReference>
<evidence type="ECO:0000256" key="1">
    <source>
        <dbReference type="ARBA" id="ARBA00001935"/>
    </source>
</evidence>
<evidence type="ECO:0000313" key="14">
    <source>
        <dbReference type="Proteomes" id="UP000800097"/>
    </source>
</evidence>
<dbReference type="InterPro" id="IPR036460">
    <property type="entry name" value="Cu_amine_oxidase_C_sf"/>
</dbReference>
<dbReference type="EMBL" id="ML986493">
    <property type="protein sequence ID" value="KAF2276554.1"/>
    <property type="molecule type" value="Genomic_DNA"/>
</dbReference>
<keyword evidence="4 7" id="KW-0801">TPQ</keyword>
<protein>
    <recommendedName>
        <fullName evidence="9">Amine oxidase</fullName>
        <ecNumber evidence="9">1.4.3.-</ecNumber>
    </recommendedName>
</protein>
<evidence type="ECO:0000256" key="3">
    <source>
        <dbReference type="ARBA" id="ARBA00022723"/>
    </source>
</evidence>
<dbReference type="EC" id="1.4.3.-" evidence="9"/>
<evidence type="ECO:0000256" key="5">
    <source>
        <dbReference type="ARBA" id="ARBA00023002"/>
    </source>
</evidence>
<proteinExistence type="inferred from homology"/>
<sequence length="674" mass="75252">MLGKWCHTQSCSHATNKTRTRVNSIFEIELLSPNKSDVLPWISGEYSAEPKRYARATVAYGIPDEPYFQEYMVGPLPATNVTKLQPLTYPFNSRNPGKTRIPSLILPGQDVASAVLKLGSDIADITRELWNTTIADGGVTFRTQFPLHQEDGKTLTWFEFIGVPTDEFDSTTVLPLGVSLRIDTTDRNYTKWAITGWFCLGKLYNSTEEFREALFSPGFEKPPPNIDGSWTALNQRGDPLPLDNLPPPVSVSRGSQRYTVDAQENYVTWMDFSFYFSTSKSTGLSLFDVRYKGKRLIYELGLEEALAHYAGSDPFQSQASFFDTLSGMGAAMNPLVAGYDCPEYATFLSANMTISGQATTISNAICLFEYDAGFPIRRHFNVQGYTYAAKNILFTIRTISTVGNYDYLIEYSFFLDGGIEVSVRASGYISAAYYANNQDYGFQIHDFLSGSMHDHVITFKADLDILGEKNSVQKVEFVPDTVEYPWAPGQLRNTFRARKSFITSELDASINWAPNDAAIYAIVNKDTPNRYGEFPGYRVRKASGASHLTVVNSSNTGNAAHFATHDLYFTKQKDTEPRAADPYNGHDTQDPLVDFSKFLDGETLEQEDLVVWFNLGMHHIPHTGDLPNTLMTSAHSSIRLEPLNYLEGDPSVATTQQVRFVHDNAQEGEEEGGA</sequence>
<dbReference type="GO" id="GO:0005507">
    <property type="term" value="F:copper ion binding"/>
    <property type="evidence" value="ECO:0007669"/>
    <property type="project" value="InterPro"/>
</dbReference>
<dbReference type="PANTHER" id="PTHR10638:SF20">
    <property type="entry name" value="AMINE OXIDASE"/>
    <property type="match status" value="1"/>
</dbReference>
<keyword evidence="6 9" id="KW-0186">Copper</keyword>
<dbReference type="Pfam" id="PF02727">
    <property type="entry name" value="Cu_amine_oxidN2"/>
    <property type="match status" value="1"/>
</dbReference>
<dbReference type="InterPro" id="IPR000269">
    <property type="entry name" value="Cu_amine_oxidase"/>
</dbReference>
<feature type="modified residue" description="2',4',5'-topaquinone" evidence="8">
    <location>
        <position position="405"/>
    </location>
</feature>
<organism evidence="13 14">
    <name type="scientific">Westerdykella ornata</name>
    <dbReference type="NCBI Taxonomy" id="318751"/>
    <lineage>
        <taxon>Eukaryota</taxon>
        <taxon>Fungi</taxon>
        <taxon>Dikarya</taxon>
        <taxon>Ascomycota</taxon>
        <taxon>Pezizomycotina</taxon>
        <taxon>Dothideomycetes</taxon>
        <taxon>Pleosporomycetidae</taxon>
        <taxon>Pleosporales</taxon>
        <taxon>Sporormiaceae</taxon>
        <taxon>Westerdykella</taxon>
    </lineage>
</organism>
<evidence type="ECO:0000259" key="11">
    <source>
        <dbReference type="Pfam" id="PF02727"/>
    </source>
</evidence>
<keyword evidence="3 9" id="KW-0479">Metal-binding</keyword>
<dbReference type="GO" id="GO:0048038">
    <property type="term" value="F:quinone binding"/>
    <property type="evidence" value="ECO:0007669"/>
    <property type="project" value="InterPro"/>
</dbReference>
<dbReference type="GeneID" id="54550131"/>
<evidence type="ECO:0000256" key="8">
    <source>
        <dbReference type="PIRSR" id="PIRSR600269-51"/>
    </source>
</evidence>
<evidence type="ECO:0000256" key="7">
    <source>
        <dbReference type="PIRSR" id="PIRSR600269-50"/>
    </source>
</evidence>
<keyword evidence="14" id="KW-1185">Reference proteome</keyword>
<dbReference type="OrthoDB" id="3341590at2759"/>
<evidence type="ECO:0000256" key="4">
    <source>
        <dbReference type="ARBA" id="ARBA00022772"/>
    </source>
</evidence>
<comment type="cofactor">
    <cofactor evidence="9">
        <name>Cu cation</name>
        <dbReference type="ChEBI" id="CHEBI:23378"/>
    </cofactor>
    <text evidence="9">Contains 1 topaquinone per subunit.</text>
</comment>
<dbReference type="AlphaFoldDB" id="A0A6A6JJW8"/>
<dbReference type="InterPro" id="IPR015798">
    <property type="entry name" value="Cu_amine_oxidase_C"/>
</dbReference>
<evidence type="ECO:0000256" key="6">
    <source>
        <dbReference type="ARBA" id="ARBA00023008"/>
    </source>
</evidence>
<evidence type="ECO:0000259" key="12">
    <source>
        <dbReference type="Pfam" id="PF09248"/>
    </source>
</evidence>
<accession>A0A6A6JJW8</accession>
<evidence type="ECO:0000313" key="13">
    <source>
        <dbReference type="EMBL" id="KAF2276554.1"/>
    </source>
</evidence>
<comment type="similarity">
    <text evidence="2 9">Belongs to the copper/topaquinone oxidase family.</text>
</comment>
<comment type="PTM">
    <text evidence="8 9">Topaquinone (TPQ) is generated by copper-dependent autoxidation of a specific tyrosyl residue.</text>
</comment>